<comment type="caution">
    <text evidence="5">The sequence shown here is derived from an EMBL/GenBank/DDBJ whole genome shotgun (WGS) entry which is preliminary data.</text>
</comment>
<evidence type="ECO:0000259" key="4">
    <source>
        <dbReference type="Pfam" id="PF08545"/>
    </source>
</evidence>
<dbReference type="InterPro" id="IPR013747">
    <property type="entry name" value="ACP_syn_III_C"/>
</dbReference>
<dbReference type="Pfam" id="PF08541">
    <property type="entry name" value="ACP_syn_III_C"/>
    <property type="match status" value="1"/>
</dbReference>
<sequence>MFKIGTYLPKKVLSNEDLEYLGWSAKKIFLKTGILQRHITVENETALDLAYKACEELFSKYKIDKNEVDYILYCTQSPDYNLPNNVSILHKRLNLPNTVPTLEYNQGCSGYIYGLSLAKALINLNLASNILLVTTDTYTKYIDNQDRANKTIFGDGATATLFTKNETDKFGEFIFGTDGKGSCNLCVNNSGLSKEKLTLEGFEDKLFMNGSEIFNFTLETVPYSIEKILEKNSLNFEDIDYFLFHQANDFMLEHLREKLNIPKEKFPKFIENTGNTVSSTIPFLINDLNKKEVLKKGDKLLLIGFGVGYSWGTTIIEY</sequence>
<feature type="domain" description="Beta-ketoacyl-[acyl-carrier-protein] synthase III N-terminal" evidence="4">
    <location>
        <begin position="103"/>
        <end position="179"/>
    </location>
</feature>
<evidence type="ECO:0000256" key="2">
    <source>
        <dbReference type="ARBA" id="ARBA00023315"/>
    </source>
</evidence>
<proteinExistence type="predicted"/>
<dbReference type="InterPro" id="IPR016039">
    <property type="entry name" value="Thiolase-like"/>
</dbReference>
<dbReference type="CDD" id="cd00830">
    <property type="entry name" value="KAS_III"/>
    <property type="match status" value="1"/>
</dbReference>
<dbReference type="SUPFAM" id="SSF53901">
    <property type="entry name" value="Thiolase-like"/>
    <property type="match status" value="1"/>
</dbReference>
<evidence type="ECO:0000259" key="3">
    <source>
        <dbReference type="Pfam" id="PF08541"/>
    </source>
</evidence>
<name>A0ABX2YDA3_9BACT</name>
<keyword evidence="2 5" id="KW-0012">Acyltransferase</keyword>
<gene>
    <name evidence="5" type="primary">fabH_2</name>
    <name evidence="5" type="ORF">AAX28_00466</name>
</gene>
<evidence type="ECO:0000313" key="5">
    <source>
        <dbReference type="EMBL" id="OCL92926.1"/>
    </source>
</evidence>
<dbReference type="Pfam" id="PF08545">
    <property type="entry name" value="ACP_syn_III"/>
    <property type="match status" value="1"/>
</dbReference>
<dbReference type="EMBL" id="LDIR01000001">
    <property type="protein sequence ID" value="OCL92926.1"/>
    <property type="molecule type" value="Genomic_DNA"/>
</dbReference>
<dbReference type="RefSeq" id="WP_066178522.1">
    <property type="nucleotide sequence ID" value="NZ_LDIR01000001.1"/>
</dbReference>
<reference evidence="5 6" key="1">
    <citation type="submission" date="2015-05" db="EMBL/GenBank/DDBJ databases">
        <authorList>
            <person name="Rovetto F."/>
            <person name="Cocolin L."/>
            <person name="Illeghems K."/>
            <person name="Van Nieuwerburgh F."/>
            <person name="Houf K."/>
        </authorList>
    </citation>
    <scope>NUCLEOTIDE SEQUENCE [LARGE SCALE GENOMIC DNA]</scope>
    <source>
        <strain evidence="5 6">117434</strain>
    </source>
</reference>
<dbReference type="PANTHER" id="PTHR34069:SF2">
    <property type="entry name" value="BETA-KETOACYL-[ACYL-CARRIER-PROTEIN] SYNTHASE III"/>
    <property type="match status" value="1"/>
</dbReference>
<protein>
    <submittedName>
        <fullName evidence="5">3-oxoacyl-[acyl-carrier-protein] synthase 3</fullName>
        <ecNumber evidence="5">2.3.1.180</ecNumber>
    </submittedName>
</protein>
<dbReference type="GO" id="GO:0033818">
    <property type="term" value="F:beta-ketoacyl-acyl-carrier-protein synthase III activity"/>
    <property type="evidence" value="ECO:0007669"/>
    <property type="project" value="UniProtKB-EC"/>
</dbReference>
<keyword evidence="6" id="KW-1185">Reference proteome</keyword>
<dbReference type="Gene3D" id="3.40.47.10">
    <property type="match status" value="1"/>
</dbReference>
<organism evidence="5 6">
    <name type="scientific">Arcobacter porcinus</name>
    <dbReference type="NCBI Taxonomy" id="1935204"/>
    <lineage>
        <taxon>Bacteria</taxon>
        <taxon>Pseudomonadati</taxon>
        <taxon>Campylobacterota</taxon>
        <taxon>Epsilonproteobacteria</taxon>
        <taxon>Campylobacterales</taxon>
        <taxon>Arcobacteraceae</taxon>
        <taxon>Arcobacter</taxon>
    </lineage>
</organism>
<dbReference type="NCBIfam" id="NF006829">
    <property type="entry name" value="PRK09352.1"/>
    <property type="match status" value="1"/>
</dbReference>
<dbReference type="PANTHER" id="PTHR34069">
    <property type="entry name" value="3-OXOACYL-[ACYL-CARRIER-PROTEIN] SYNTHASE 3"/>
    <property type="match status" value="1"/>
</dbReference>
<dbReference type="Proteomes" id="UP000093159">
    <property type="component" value="Unassembled WGS sequence"/>
</dbReference>
<evidence type="ECO:0000313" key="6">
    <source>
        <dbReference type="Proteomes" id="UP000093159"/>
    </source>
</evidence>
<accession>A0ABX2YDA3</accession>
<evidence type="ECO:0000256" key="1">
    <source>
        <dbReference type="ARBA" id="ARBA00022679"/>
    </source>
</evidence>
<feature type="domain" description="Beta-ketoacyl-[acyl-carrier-protein] synthase III C-terminal" evidence="3">
    <location>
        <begin position="229"/>
        <end position="318"/>
    </location>
</feature>
<dbReference type="EC" id="2.3.1.180" evidence="5"/>
<dbReference type="InterPro" id="IPR013751">
    <property type="entry name" value="ACP_syn_III_N"/>
</dbReference>
<keyword evidence="1 5" id="KW-0808">Transferase</keyword>